<evidence type="ECO:0000313" key="1">
    <source>
        <dbReference type="EMBL" id="TDO26562.1"/>
    </source>
</evidence>
<gene>
    <name evidence="1" type="ORF">BC659_1869</name>
</gene>
<comment type="caution">
    <text evidence="1">The sequence shown here is derived from an EMBL/GenBank/DDBJ whole genome shotgun (WGS) entry which is preliminary data.</text>
</comment>
<proteinExistence type="predicted"/>
<dbReference type="EMBL" id="SNWP01000011">
    <property type="protein sequence ID" value="TDO26562.1"/>
    <property type="molecule type" value="Genomic_DNA"/>
</dbReference>
<dbReference type="AlphaFoldDB" id="A0A4R6IVC4"/>
<evidence type="ECO:0000313" key="2">
    <source>
        <dbReference type="Proteomes" id="UP000295741"/>
    </source>
</evidence>
<reference evidence="1 2" key="1">
    <citation type="submission" date="2019-03" db="EMBL/GenBank/DDBJ databases">
        <title>Genomic Encyclopedia of Archaeal and Bacterial Type Strains, Phase II (KMG-II): from individual species to whole genera.</title>
        <authorList>
            <person name="Goeker M."/>
        </authorList>
    </citation>
    <scope>NUCLEOTIDE SEQUENCE [LARGE SCALE GENOMIC DNA]</scope>
    <source>
        <strain evidence="1 2">DSM 28323</strain>
    </source>
</reference>
<organism evidence="1 2">
    <name type="scientific">Sediminibacterium goheungense</name>
    <dbReference type="NCBI Taxonomy" id="1086393"/>
    <lineage>
        <taxon>Bacteria</taxon>
        <taxon>Pseudomonadati</taxon>
        <taxon>Bacteroidota</taxon>
        <taxon>Chitinophagia</taxon>
        <taxon>Chitinophagales</taxon>
        <taxon>Chitinophagaceae</taxon>
        <taxon>Sediminibacterium</taxon>
    </lineage>
</organism>
<name>A0A4R6IVC4_9BACT</name>
<keyword evidence="2" id="KW-1185">Reference proteome</keyword>
<dbReference type="Proteomes" id="UP000295741">
    <property type="component" value="Unassembled WGS sequence"/>
</dbReference>
<protein>
    <submittedName>
        <fullName evidence="1">Uncharacterized protein</fullName>
    </submittedName>
</protein>
<sequence>MVFYLISIRIVKKNAYLFKTTLEYSNDKHPLVLVYSYYPFKGDGGGQTGGH</sequence>
<accession>A0A4R6IVC4</accession>